<evidence type="ECO:0000259" key="8">
    <source>
        <dbReference type="PROSITE" id="PS50845"/>
    </source>
</evidence>
<dbReference type="GO" id="GO:0043005">
    <property type="term" value="C:neuron projection"/>
    <property type="evidence" value="ECO:0007669"/>
    <property type="project" value="TreeGrafter"/>
</dbReference>
<keyword evidence="3 6" id="KW-0256">Endoplasmic reticulum</keyword>
<evidence type="ECO:0000256" key="4">
    <source>
        <dbReference type="ARBA" id="ARBA00022989"/>
    </source>
</evidence>
<feature type="domain" description="Reticulon" evidence="8">
    <location>
        <begin position="208"/>
        <end position="406"/>
    </location>
</feature>
<dbReference type="PROSITE" id="PS50845">
    <property type="entry name" value="RETICULON"/>
    <property type="match status" value="1"/>
</dbReference>
<keyword evidence="4 6" id="KW-1133">Transmembrane helix</keyword>
<dbReference type="AlphaFoldDB" id="A0AAY4CWE6"/>
<dbReference type="Gene3D" id="1.20.5.2480">
    <property type="match status" value="1"/>
</dbReference>
<sequence>MGQVLGFSHCKEFGSVSSTPDSTPPCTDGGNEESDFPELQTALEWSEDEDGPEDEDGGASSPSIWGTPRQNSFELTFSYIAFAETEGSSRREGASAARRRATGTRGGRASLNRVDTVETLLLPDSRMGDWDPHFLSGDGEEGEGAEDSMREERRTREEQPPMELQAQPWTTQPFTLRPEQEVQVVATGSEAREEEDPDTPPGVDSQSVMDLLYWKDTERTGLVFTGLVVALLSLFQLSIITVFSTLALAIMCFTISVRVYYGLLHAIQWGDGVHPFQSYLDLDVSFSGDEANRYIQRAILLTCSAVDAVKRLFFVSSLCDSLKFLLLMYLVTYLGNLCNGLTLLITGVIAVFSLPVFYKQHQEKVDSVVAAVRAHTENIKDILYRLSQGGGISPDSTPGGAKPKVK</sequence>
<dbReference type="GO" id="GO:0071787">
    <property type="term" value="P:endoplasmic reticulum tubular network formation"/>
    <property type="evidence" value="ECO:0007669"/>
    <property type="project" value="TreeGrafter"/>
</dbReference>
<feature type="region of interest" description="Disordered" evidence="7">
    <location>
        <begin position="1"/>
        <end position="69"/>
    </location>
</feature>
<feature type="compositionally biased region" description="Basic and acidic residues" evidence="7">
    <location>
        <begin position="147"/>
        <end position="159"/>
    </location>
</feature>
<evidence type="ECO:0000256" key="5">
    <source>
        <dbReference type="ARBA" id="ARBA00023136"/>
    </source>
</evidence>
<feature type="compositionally biased region" description="Acidic residues" evidence="7">
    <location>
        <begin position="45"/>
        <end position="57"/>
    </location>
</feature>
<dbReference type="GO" id="GO:0005789">
    <property type="term" value="C:endoplasmic reticulum membrane"/>
    <property type="evidence" value="ECO:0007669"/>
    <property type="project" value="UniProtKB-SubCell"/>
</dbReference>
<evidence type="ECO:0000256" key="7">
    <source>
        <dbReference type="SAM" id="MobiDB-lite"/>
    </source>
</evidence>
<evidence type="ECO:0000256" key="6">
    <source>
        <dbReference type="RuleBase" id="RU210713"/>
    </source>
</evidence>
<evidence type="ECO:0000256" key="3">
    <source>
        <dbReference type="ARBA" id="ARBA00022824"/>
    </source>
</evidence>
<dbReference type="InterPro" id="IPR003388">
    <property type="entry name" value="Reticulon"/>
</dbReference>
<dbReference type="PANTHER" id="PTHR45799">
    <property type="entry name" value="RETICULON-LIKE PROTEIN"/>
    <property type="match status" value="1"/>
</dbReference>
<feature type="transmembrane region" description="Helical" evidence="6">
    <location>
        <begin position="340"/>
        <end position="358"/>
    </location>
</feature>
<evidence type="ECO:0000313" key="9">
    <source>
        <dbReference type="Ensembl" id="ENSDCDP00010037580.1"/>
    </source>
</evidence>
<keyword evidence="10" id="KW-1185">Reference proteome</keyword>
<reference evidence="9" key="2">
    <citation type="submission" date="2025-08" db="UniProtKB">
        <authorList>
            <consortium name="Ensembl"/>
        </authorList>
    </citation>
    <scope>IDENTIFICATION</scope>
</reference>
<evidence type="ECO:0000256" key="1">
    <source>
        <dbReference type="ARBA" id="ARBA00004477"/>
    </source>
</evidence>
<feature type="region of interest" description="Disordered" evidence="7">
    <location>
        <begin position="128"/>
        <end position="163"/>
    </location>
</feature>
<evidence type="ECO:0000313" key="10">
    <source>
        <dbReference type="Proteomes" id="UP000694580"/>
    </source>
</evidence>
<dbReference type="PANTHER" id="PTHR45799:SF7">
    <property type="entry name" value="RETICULON"/>
    <property type="match status" value="1"/>
</dbReference>
<feature type="compositionally biased region" description="Polar residues" evidence="7">
    <location>
        <begin position="15"/>
        <end position="25"/>
    </location>
</feature>
<dbReference type="InterPro" id="IPR046964">
    <property type="entry name" value="RTN1-4"/>
</dbReference>
<proteinExistence type="predicted"/>
<organism evidence="9 10">
    <name type="scientific">Denticeps clupeoides</name>
    <name type="common">denticle herring</name>
    <dbReference type="NCBI Taxonomy" id="299321"/>
    <lineage>
        <taxon>Eukaryota</taxon>
        <taxon>Metazoa</taxon>
        <taxon>Chordata</taxon>
        <taxon>Craniata</taxon>
        <taxon>Vertebrata</taxon>
        <taxon>Euteleostomi</taxon>
        <taxon>Actinopterygii</taxon>
        <taxon>Neopterygii</taxon>
        <taxon>Teleostei</taxon>
        <taxon>Clupei</taxon>
        <taxon>Clupeiformes</taxon>
        <taxon>Denticipitoidei</taxon>
        <taxon>Denticipitidae</taxon>
        <taxon>Denticeps</taxon>
    </lineage>
</organism>
<comment type="subcellular location">
    <subcellularLocation>
        <location evidence="1 6">Endoplasmic reticulum membrane</location>
        <topology evidence="1 6">Multi-pass membrane protein</topology>
    </subcellularLocation>
</comment>
<dbReference type="GeneTree" id="ENSGT00940000167260"/>
<protein>
    <recommendedName>
        <fullName evidence="6">Reticulon</fullName>
    </recommendedName>
</protein>
<keyword evidence="2 6" id="KW-0812">Transmembrane</keyword>
<reference evidence="9 10" key="1">
    <citation type="submission" date="2020-06" db="EMBL/GenBank/DDBJ databases">
        <authorList>
            <consortium name="Wellcome Sanger Institute Data Sharing"/>
        </authorList>
    </citation>
    <scope>NUCLEOTIDE SEQUENCE [LARGE SCALE GENOMIC DNA]</scope>
</reference>
<name>A0AAY4CWE6_9TELE</name>
<feature type="compositionally biased region" description="Polar residues" evidence="7">
    <location>
        <begin position="60"/>
        <end position="69"/>
    </location>
</feature>
<dbReference type="GO" id="GO:0014069">
    <property type="term" value="C:postsynaptic density"/>
    <property type="evidence" value="ECO:0007669"/>
    <property type="project" value="TreeGrafter"/>
</dbReference>
<keyword evidence="5 6" id="KW-0472">Membrane</keyword>
<dbReference type="GO" id="GO:0007420">
    <property type="term" value="P:brain development"/>
    <property type="evidence" value="ECO:0007669"/>
    <property type="project" value="TreeGrafter"/>
</dbReference>
<dbReference type="GO" id="GO:0030182">
    <property type="term" value="P:neuron differentiation"/>
    <property type="evidence" value="ECO:0007669"/>
    <property type="project" value="TreeGrafter"/>
</dbReference>
<evidence type="ECO:0000256" key="2">
    <source>
        <dbReference type="ARBA" id="ARBA00022692"/>
    </source>
</evidence>
<dbReference type="Pfam" id="PF02453">
    <property type="entry name" value="Reticulon"/>
    <property type="match status" value="1"/>
</dbReference>
<dbReference type="Proteomes" id="UP000694580">
    <property type="component" value="Chromosome 19"/>
</dbReference>
<feature type="transmembrane region" description="Helical" evidence="6">
    <location>
        <begin position="221"/>
        <end position="240"/>
    </location>
</feature>
<gene>
    <name evidence="9" type="primary">LOC114769758</name>
</gene>
<dbReference type="Ensembl" id="ENSDCDT00010047163.1">
    <property type="protein sequence ID" value="ENSDCDP00010037580.1"/>
    <property type="gene ID" value="ENSDCDG00010024486.1"/>
</dbReference>
<reference evidence="9" key="3">
    <citation type="submission" date="2025-09" db="UniProtKB">
        <authorList>
            <consortium name="Ensembl"/>
        </authorList>
    </citation>
    <scope>IDENTIFICATION</scope>
</reference>
<feature type="region of interest" description="Disordered" evidence="7">
    <location>
        <begin position="84"/>
        <end position="112"/>
    </location>
</feature>
<accession>A0AAY4CWE6</accession>
<feature type="transmembrane region" description="Helical" evidence="6">
    <location>
        <begin position="312"/>
        <end position="334"/>
    </location>
</feature>